<protein>
    <recommendedName>
        <fullName evidence="4">UBX domain-containing protein</fullName>
    </recommendedName>
</protein>
<keyword evidence="3" id="KW-1185">Reference proteome</keyword>
<dbReference type="InterPro" id="IPR036249">
    <property type="entry name" value="Thioredoxin-like_sf"/>
</dbReference>
<dbReference type="SUPFAM" id="SSF52833">
    <property type="entry name" value="Thioredoxin-like"/>
    <property type="match status" value="1"/>
</dbReference>
<feature type="compositionally biased region" description="Polar residues" evidence="1">
    <location>
        <begin position="256"/>
        <end position="266"/>
    </location>
</feature>
<evidence type="ECO:0000313" key="2">
    <source>
        <dbReference type="EMBL" id="KAF3842705.1"/>
    </source>
</evidence>
<gene>
    <name evidence="2" type="ORF">F7725_001554</name>
</gene>
<feature type="region of interest" description="Disordered" evidence="1">
    <location>
        <begin position="110"/>
        <end position="279"/>
    </location>
</feature>
<feature type="compositionally biased region" description="Basic and acidic residues" evidence="1">
    <location>
        <begin position="267"/>
        <end position="279"/>
    </location>
</feature>
<dbReference type="EMBL" id="JAAKFY010000018">
    <property type="protein sequence ID" value="KAF3842705.1"/>
    <property type="molecule type" value="Genomic_DNA"/>
</dbReference>
<dbReference type="GO" id="GO:0005783">
    <property type="term" value="C:endoplasmic reticulum"/>
    <property type="evidence" value="ECO:0007669"/>
    <property type="project" value="TreeGrafter"/>
</dbReference>
<feature type="compositionally biased region" description="Basic and acidic residues" evidence="1">
    <location>
        <begin position="151"/>
        <end position="255"/>
    </location>
</feature>
<dbReference type="OrthoDB" id="2445133at2759"/>
<dbReference type="Proteomes" id="UP000518266">
    <property type="component" value="Unassembled WGS sequence"/>
</dbReference>
<reference evidence="2 3" key="1">
    <citation type="submission" date="2020-03" db="EMBL/GenBank/DDBJ databases">
        <title>Dissostichus mawsoni Genome sequencing and assembly.</title>
        <authorList>
            <person name="Park H."/>
        </authorList>
    </citation>
    <scope>NUCLEOTIDE SEQUENCE [LARGE SCALE GENOMIC DNA]</scope>
    <source>
        <strain evidence="2">DM0001</strain>
        <tissue evidence="2">Muscle</tissue>
    </source>
</reference>
<sequence>MFWFDGSIPDAINLAKLRSSVFVVVITGGDEQSTQLMSSWEDDRVSEAAHNCCVAIQVNDKRYYYYPVVCIPSSFFIGENGIPLEVIAGSVSAEELMIRINRVKQMHAQQMAGGTELPEASGPVETSMFDSKPPVAASALGTQNAPSDHATQSEEHLDDNVERLTKKLEERRENTKRGEEENEIKKEMERRKMGKDVLDLKRQQEEEKTKRLLKERNREKAEEKAARERVRQQIALDRADRAARYAKTQEEEKSTKQSLLQAQQAEQDARKEAFVRERR</sequence>
<dbReference type="GO" id="GO:0036503">
    <property type="term" value="P:ERAD pathway"/>
    <property type="evidence" value="ECO:0007669"/>
    <property type="project" value="TreeGrafter"/>
</dbReference>
<accession>A0A7J5XZX7</accession>
<dbReference type="AlphaFoldDB" id="A0A7J5XZX7"/>
<name>A0A7J5XZX7_DISMA</name>
<evidence type="ECO:0000256" key="1">
    <source>
        <dbReference type="SAM" id="MobiDB-lite"/>
    </source>
</evidence>
<proteinExistence type="predicted"/>
<evidence type="ECO:0008006" key="4">
    <source>
        <dbReference type="Google" id="ProtNLM"/>
    </source>
</evidence>
<evidence type="ECO:0000313" key="3">
    <source>
        <dbReference type="Proteomes" id="UP000518266"/>
    </source>
</evidence>
<dbReference type="PANTHER" id="PTHR46424:SF1">
    <property type="entry name" value="UBX DOMAIN-CONTAINING PROTEIN 4"/>
    <property type="match status" value="1"/>
</dbReference>
<organism evidence="2 3">
    <name type="scientific">Dissostichus mawsoni</name>
    <name type="common">Antarctic cod</name>
    <dbReference type="NCBI Taxonomy" id="36200"/>
    <lineage>
        <taxon>Eukaryota</taxon>
        <taxon>Metazoa</taxon>
        <taxon>Chordata</taxon>
        <taxon>Craniata</taxon>
        <taxon>Vertebrata</taxon>
        <taxon>Euteleostomi</taxon>
        <taxon>Actinopterygii</taxon>
        <taxon>Neopterygii</taxon>
        <taxon>Teleostei</taxon>
        <taxon>Neoteleostei</taxon>
        <taxon>Acanthomorphata</taxon>
        <taxon>Eupercaria</taxon>
        <taxon>Perciformes</taxon>
        <taxon>Notothenioidei</taxon>
        <taxon>Nototheniidae</taxon>
        <taxon>Dissostichus</taxon>
    </lineage>
</organism>
<comment type="caution">
    <text evidence="2">The sequence shown here is derived from an EMBL/GenBank/DDBJ whole genome shotgun (WGS) entry which is preliminary data.</text>
</comment>
<dbReference type="PANTHER" id="PTHR46424">
    <property type="entry name" value="UBX DOMAIN-CONTAINING PROTEIN 4"/>
    <property type="match status" value="1"/>
</dbReference>
<feature type="compositionally biased region" description="Polar residues" evidence="1">
    <location>
        <begin position="140"/>
        <end position="150"/>
    </location>
</feature>